<name>A0A2H5BS74_KLEPN</name>
<dbReference type="EMBL" id="UFEU01000030">
    <property type="protein sequence ID" value="SSK61701.1"/>
    <property type="molecule type" value="Genomic_DNA"/>
</dbReference>
<evidence type="ECO:0000313" key="2">
    <source>
        <dbReference type="EMBL" id="SQC05875.1"/>
    </source>
</evidence>
<evidence type="ECO:0000313" key="5">
    <source>
        <dbReference type="Proteomes" id="UP000252603"/>
    </source>
</evidence>
<evidence type="ECO:0000313" key="1">
    <source>
        <dbReference type="EMBL" id="AUG89208.1"/>
    </source>
</evidence>
<reference evidence="2 4" key="2">
    <citation type="submission" date="2018-06" db="EMBL/GenBank/DDBJ databases">
        <authorList>
            <consortium name="Pathogen Informatics"/>
            <person name="Doyle S."/>
        </authorList>
    </citation>
    <scope>NUCLEOTIDE SEQUENCE [LARGE SCALE GENOMIC DNA]</scope>
    <source>
        <strain evidence="2 4">NCTC9128</strain>
    </source>
</reference>
<reference evidence="3 5" key="3">
    <citation type="submission" date="2018-07" db="EMBL/GenBank/DDBJ databases">
        <authorList>
            <consortium name="Pathogen Informatics"/>
        </authorList>
    </citation>
    <scope>NUCLEOTIDE SEQUENCE [LARGE SCALE GENOMIC DNA]</scope>
    <source>
        <strain evidence="3 5">4300STDY6470422</strain>
    </source>
</reference>
<dbReference type="EMBL" id="UAWN01000002">
    <property type="protein sequence ID" value="SQC05875.1"/>
    <property type="molecule type" value="Genomic_DNA"/>
</dbReference>
<keyword evidence="1" id="KW-0614">Plasmid</keyword>
<gene>
    <name evidence="1" type="ORF">ALNCGNHI_00199</name>
    <name evidence="2" type="ORF">NCTC9128_00460</name>
    <name evidence="3" type="ORF">SAMEA4364603_05250</name>
</gene>
<evidence type="ECO:0000313" key="4">
    <source>
        <dbReference type="Proteomes" id="UP000251088"/>
    </source>
</evidence>
<proteinExistence type="predicted"/>
<reference evidence="1" key="1">
    <citation type="submission" date="2017-09" db="EMBL/GenBank/DDBJ databases">
        <title>The complete sequence of plasmid pVir_WCHKP13F2.</title>
        <authorList>
            <person name="Feng Y."/>
            <person name="Zong Z."/>
        </authorList>
    </citation>
    <scope>NUCLEOTIDE SEQUENCE</scope>
    <source>
        <strain evidence="1">WCHKP13F2</strain>
        <plasmid evidence="1">pVir_WCHKP13F2</plasmid>
    </source>
</reference>
<evidence type="ECO:0000313" key="3">
    <source>
        <dbReference type="EMBL" id="SSK61701.1"/>
    </source>
</evidence>
<sequence length="42" mass="4871">MICNRIRMRILLCEKGDMADDKSCTKEMDDTAERLGYGNEPF</sequence>
<organism evidence="1">
    <name type="scientific">Klebsiella pneumoniae</name>
    <dbReference type="NCBI Taxonomy" id="573"/>
    <lineage>
        <taxon>Bacteria</taxon>
        <taxon>Pseudomonadati</taxon>
        <taxon>Pseudomonadota</taxon>
        <taxon>Gammaproteobacteria</taxon>
        <taxon>Enterobacterales</taxon>
        <taxon>Enterobacteriaceae</taxon>
        <taxon>Klebsiella/Raoultella group</taxon>
        <taxon>Klebsiella</taxon>
        <taxon>Klebsiella pneumoniae complex</taxon>
    </lineage>
</organism>
<protein>
    <submittedName>
        <fullName evidence="1">Uncharacterized protein</fullName>
    </submittedName>
</protein>
<geneLocation type="plasmid" evidence="1">
    <name>pVir_WCHKP13F2</name>
</geneLocation>
<dbReference type="Proteomes" id="UP000251088">
    <property type="component" value="Unassembled WGS sequence"/>
</dbReference>
<accession>A0A2H5BS74</accession>
<dbReference type="AlphaFoldDB" id="A0A2H5BS74"/>
<dbReference type="EMBL" id="MF943217">
    <property type="protein sequence ID" value="AUG89208.1"/>
    <property type="molecule type" value="Genomic_DNA"/>
</dbReference>
<dbReference type="Proteomes" id="UP000252603">
    <property type="component" value="Unassembled WGS sequence"/>
</dbReference>